<comment type="caution">
    <text evidence="1">The sequence shown here is derived from an EMBL/GenBank/DDBJ whole genome shotgun (WGS) entry which is preliminary data.</text>
</comment>
<dbReference type="Proteomes" id="UP001164250">
    <property type="component" value="Chromosome 8"/>
</dbReference>
<gene>
    <name evidence="1" type="ORF">Patl1_14754</name>
</gene>
<reference evidence="2" key="1">
    <citation type="journal article" date="2023" name="G3 (Bethesda)">
        <title>Genome assembly and association tests identify interacting loci associated with vigor, precocity, and sex in interspecific pistachio rootstocks.</title>
        <authorList>
            <person name="Palmer W."/>
            <person name="Jacygrad E."/>
            <person name="Sagayaradj S."/>
            <person name="Cavanaugh K."/>
            <person name="Han R."/>
            <person name="Bertier L."/>
            <person name="Beede B."/>
            <person name="Kafkas S."/>
            <person name="Golino D."/>
            <person name="Preece J."/>
            <person name="Michelmore R."/>
        </authorList>
    </citation>
    <scope>NUCLEOTIDE SEQUENCE [LARGE SCALE GENOMIC DNA]</scope>
</reference>
<proteinExistence type="predicted"/>
<sequence>MDSKDESVIPVLNSMDQSEHPPLFLKLSFDKRELTQAKMGTLAVPVCLALYVWVIWGVWSLIEMINRSFGSGEEG</sequence>
<dbReference type="EMBL" id="CM047904">
    <property type="protein sequence ID" value="KAJ0089658.1"/>
    <property type="molecule type" value="Genomic_DNA"/>
</dbReference>
<organism evidence="1 2">
    <name type="scientific">Pistacia atlantica</name>
    <dbReference type="NCBI Taxonomy" id="434234"/>
    <lineage>
        <taxon>Eukaryota</taxon>
        <taxon>Viridiplantae</taxon>
        <taxon>Streptophyta</taxon>
        <taxon>Embryophyta</taxon>
        <taxon>Tracheophyta</taxon>
        <taxon>Spermatophyta</taxon>
        <taxon>Magnoliopsida</taxon>
        <taxon>eudicotyledons</taxon>
        <taxon>Gunneridae</taxon>
        <taxon>Pentapetalae</taxon>
        <taxon>rosids</taxon>
        <taxon>malvids</taxon>
        <taxon>Sapindales</taxon>
        <taxon>Anacardiaceae</taxon>
        <taxon>Pistacia</taxon>
    </lineage>
</organism>
<evidence type="ECO:0000313" key="1">
    <source>
        <dbReference type="EMBL" id="KAJ0089658.1"/>
    </source>
</evidence>
<accession>A0ACC1ASM0</accession>
<name>A0ACC1ASM0_9ROSI</name>
<evidence type="ECO:0000313" key="2">
    <source>
        <dbReference type="Proteomes" id="UP001164250"/>
    </source>
</evidence>
<keyword evidence="2" id="KW-1185">Reference proteome</keyword>
<protein>
    <submittedName>
        <fullName evidence="1">Uncharacterized protein</fullName>
    </submittedName>
</protein>